<dbReference type="Pfam" id="PF13439">
    <property type="entry name" value="Glyco_transf_4"/>
    <property type="match status" value="1"/>
</dbReference>
<evidence type="ECO:0000259" key="2">
    <source>
        <dbReference type="Pfam" id="PF13439"/>
    </source>
</evidence>
<reference evidence="3 4" key="1">
    <citation type="journal article" date="2016" name="Nat. Commun.">
        <title>Thousands of microbial genomes shed light on interconnected biogeochemical processes in an aquifer system.</title>
        <authorList>
            <person name="Anantharaman K."/>
            <person name="Brown C.T."/>
            <person name="Hug L.A."/>
            <person name="Sharon I."/>
            <person name="Castelle C.J."/>
            <person name="Probst A.J."/>
            <person name="Thomas B.C."/>
            <person name="Singh A."/>
            <person name="Wilkins M.J."/>
            <person name="Karaoz U."/>
            <person name="Brodie E.L."/>
            <person name="Williams K.H."/>
            <person name="Hubbard S.S."/>
            <person name="Banfield J.F."/>
        </authorList>
    </citation>
    <scope>NUCLEOTIDE SEQUENCE [LARGE SCALE GENOMIC DNA]</scope>
</reference>
<dbReference type="GO" id="GO:0016757">
    <property type="term" value="F:glycosyltransferase activity"/>
    <property type="evidence" value="ECO:0007669"/>
    <property type="project" value="InterPro"/>
</dbReference>
<dbReference type="CDD" id="cd03801">
    <property type="entry name" value="GT4_PimA-like"/>
    <property type="match status" value="1"/>
</dbReference>
<dbReference type="InterPro" id="IPR028098">
    <property type="entry name" value="Glyco_trans_4-like_N"/>
</dbReference>
<evidence type="ECO:0000313" key="4">
    <source>
        <dbReference type="Proteomes" id="UP000178240"/>
    </source>
</evidence>
<evidence type="ECO:0008006" key="5">
    <source>
        <dbReference type="Google" id="ProtNLM"/>
    </source>
</evidence>
<dbReference type="Proteomes" id="UP000178240">
    <property type="component" value="Unassembled WGS sequence"/>
</dbReference>
<dbReference type="Gene3D" id="3.40.50.2000">
    <property type="entry name" value="Glycogen Phosphorylase B"/>
    <property type="match status" value="2"/>
</dbReference>
<gene>
    <name evidence="3" type="ORF">A2744_02335</name>
</gene>
<organism evidence="3 4">
    <name type="scientific">Candidatus Buchananbacteria bacterium RIFCSPHIGHO2_01_FULL_44_11</name>
    <dbReference type="NCBI Taxonomy" id="1797535"/>
    <lineage>
        <taxon>Bacteria</taxon>
        <taxon>Candidatus Buchananiibacteriota</taxon>
    </lineage>
</organism>
<dbReference type="STRING" id="1797535.A2744_02335"/>
<dbReference type="EMBL" id="MHIE01000019">
    <property type="protein sequence ID" value="OGY45504.1"/>
    <property type="molecule type" value="Genomic_DNA"/>
</dbReference>
<comment type="caution">
    <text evidence="3">The sequence shown here is derived from an EMBL/GenBank/DDBJ whole genome shotgun (WGS) entry which is preliminary data.</text>
</comment>
<protein>
    <recommendedName>
        <fullName evidence="5">Glycosyl transferase family 1 domain-containing protein</fullName>
    </recommendedName>
</protein>
<dbReference type="AlphaFoldDB" id="A0A1G1XZZ0"/>
<dbReference type="SUPFAM" id="SSF53756">
    <property type="entry name" value="UDP-Glycosyltransferase/glycogen phosphorylase"/>
    <property type="match status" value="1"/>
</dbReference>
<name>A0A1G1XZZ0_9BACT</name>
<dbReference type="InterPro" id="IPR050194">
    <property type="entry name" value="Glycosyltransferase_grp1"/>
</dbReference>
<evidence type="ECO:0000313" key="3">
    <source>
        <dbReference type="EMBL" id="OGY45504.1"/>
    </source>
</evidence>
<dbReference type="Pfam" id="PF00534">
    <property type="entry name" value="Glycos_transf_1"/>
    <property type="match status" value="1"/>
</dbReference>
<dbReference type="InterPro" id="IPR001296">
    <property type="entry name" value="Glyco_trans_1"/>
</dbReference>
<feature type="domain" description="Glycosyltransferase subfamily 4-like N-terminal" evidence="2">
    <location>
        <begin position="26"/>
        <end position="178"/>
    </location>
</feature>
<proteinExistence type="predicted"/>
<evidence type="ECO:0000259" key="1">
    <source>
        <dbReference type="Pfam" id="PF00534"/>
    </source>
</evidence>
<sequence>MRIIFVTSKLNFVTAGGSITDLDLKAENLQKLGHEVKVVTVYSHKNKIDKALPYSVVAEQFKTFHQLPVQYQIWQRLKKYSSQADIFHVEGQYMYGAGLYRLFGGKIPVVAFYNREFISWPSEDGQKEKQFSVLKRLKNRLRYLAEKYLGGNLANRLDFFIFTTPFIQQAYYNFGLSPKVPSRIMLDFVDDRRLLSAAGMAMAEILEKRQATKKIVQLYCTGRMIKEKGFDLVLKAFSLLTNKDKFRLVLGGDGPERDSLIKMAKDLGLENYVEFPGWVDYQAMVHFLVESDIFIVPRWRRECSAVIGLEAMALGLPTLVFSGGALEWIVGNPNLTFKTNDQADLAQKISALGTDNALRLRLGQHCFRRMSGVFHYSKLAQELEAIIFKLTN</sequence>
<dbReference type="PANTHER" id="PTHR45947:SF3">
    <property type="entry name" value="SULFOQUINOVOSYL TRANSFERASE SQD2"/>
    <property type="match status" value="1"/>
</dbReference>
<feature type="domain" description="Glycosyl transferase family 1" evidence="1">
    <location>
        <begin position="210"/>
        <end position="364"/>
    </location>
</feature>
<dbReference type="PANTHER" id="PTHR45947">
    <property type="entry name" value="SULFOQUINOVOSYL TRANSFERASE SQD2"/>
    <property type="match status" value="1"/>
</dbReference>
<accession>A0A1G1XZZ0</accession>